<protein>
    <submittedName>
        <fullName evidence="6">Uncharacterized protein</fullName>
    </submittedName>
</protein>
<feature type="domain" description="DUF4469" evidence="2">
    <location>
        <begin position="137"/>
        <end position="221"/>
    </location>
</feature>
<evidence type="ECO:0000259" key="3">
    <source>
        <dbReference type="Pfam" id="PF14848"/>
    </source>
</evidence>
<keyword evidence="1" id="KW-0238">DNA-binding</keyword>
<dbReference type="EMBL" id="CAADFA010000248">
    <property type="protein sequence ID" value="VFJ59531.1"/>
    <property type="molecule type" value="Genomic_DNA"/>
</dbReference>
<dbReference type="GO" id="GO:0003677">
    <property type="term" value="F:DNA binding"/>
    <property type="evidence" value="ECO:0007669"/>
    <property type="project" value="UniProtKB-KW"/>
</dbReference>
<dbReference type="CDD" id="cd12843">
    <property type="entry name" value="Bvu_2165_C_like"/>
    <property type="match status" value="1"/>
</dbReference>
<dbReference type="InterPro" id="IPR010992">
    <property type="entry name" value="IHF-like_DNA-bd_dom_sf"/>
</dbReference>
<name>A0A450W4E2_9GAMM</name>
<dbReference type="AlphaFoldDB" id="A0A450W4E2"/>
<sequence length="233" mass="24925">MSIQYALSQNNLTDSPNDYAARVRITGSANLDAIVERILEQGSTVGEADVRAVLVGAIAACESLLLEGQRVNFGDLCQLFPRMSGVFEGPTDHFDPARHRLDVGASPGNRLRKTVRENGQVTKVEFVKPVPTPLEYLDLGSGETDGALTPGNIGTVNGYRLKFDAAQADEGVFLIADGGEETKVAQAQKNKPAQLVFLVPAGLLAGDYALEVRTRVKDSGELRTGRLDATLTV</sequence>
<dbReference type="InterPro" id="IPR049893">
    <property type="entry name" value="Bvu_2165-like_IHF-HU-DNA_bdg"/>
</dbReference>
<evidence type="ECO:0000313" key="5">
    <source>
        <dbReference type="EMBL" id="VFJ59998.1"/>
    </source>
</evidence>
<dbReference type="CDD" id="cd13833">
    <property type="entry name" value="HU_IHF_like"/>
    <property type="match status" value="1"/>
</dbReference>
<dbReference type="Gene3D" id="4.10.520.10">
    <property type="entry name" value="IHF-like DNA-binding proteins"/>
    <property type="match status" value="1"/>
</dbReference>
<dbReference type="Pfam" id="PF14734">
    <property type="entry name" value="DUF4469"/>
    <property type="match status" value="1"/>
</dbReference>
<dbReference type="Pfam" id="PF14848">
    <property type="entry name" value="HU-DNA_bdg"/>
    <property type="match status" value="1"/>
</dbReference>
<evidence type="ECO:0000313" key="4">
    <source>
        <dbReference type="EMBL" id="VFJ59531.1"/>
    </source>
</evidence>
<evidence type="ECO:0000256" key="1">
    <source>
        <dbReference type="ARBA" id="ARBA00023125"/>
    </source>
</evidence>
<dbReference type="Gene3D" id="2.70.50.70">
    <property type="match status" value="1"/>
</dbReference>
<dbReference type="EMBL" id="CAADEZ010000253">
    <property type="protein sequence ID" value="VFJ59998.1"/>
    <property type="molecule type" value="Genomic_DNA"/>
</dbReference>
<organism evidence="6">
    <name type="scientific">Candidatus Kentrum sp. FM</name>
    <dbReference type="NCBI Taxonomy" id="2126340"/>
    <lineage>
        <taxon>Bacteria</taxon>
        <taxon>Pseudomonadati</taxon>
        <taxon>Pseudomonadota</taxon>
        <taxon>Gammaproteobacteria</taxon>
        <taxon>Candidatus Kentrum</taxon>
    </lineage>
</organism>
<gene>
    <name evidence="5" type="ORF">BECKFM1743A_GA0114220_102531</name>
    <name evidence="6" type="ORF">BECKFM1743B_GA0114221_102146</name>
    <name evidence="4" type="ORF">BECKFM1743C_GA0114222_102481</name>
</gene>
<evidence type="ECO:0000313" key="6">
    <source>
        <dbReference type="EMBL" id="VFK11913.1"/>
    </source>
</evidence>
<dbReference type="InterPro" id="IPR027824">
    <property type="entry name" value="DUF4469"/>
</dbReference>
<accession>A0A450W4E2</accession>
<feature type="domain" description="Bvu-2165-like IHF-HU-like DNA-binding" evidence="3">
    <location>
        <begin position="4"/>
        <end position="116"/>
    </location>
</feature>
<dbReference type="EMBL" id="CAADFL010000214">
    <property type="protein sequence ID" value="VFK11913.1"/>
    <property type="molecule type" value="Genomic_DNA"/>
</dbReference>
<evidence type="ECO:0000259" key="2">
    <source>
        <dbReference type="Pfam" id="PF14734"/>
    </source>
</evidence>
<proteinExistence type="predicted"/>
<reference evidence="6" key="1">
    <citation type="submission" date="2019-02" db="EMBL/GenBank/DDBJ databases">
        <authorList>
            <person name="Gruber-Vodicka R. H."/>
            <person name="Seah K. B. B."/>
        </authorList>
    </citation>
    <scope>NUCLEOTIDE SEQUENCE</scope>
    <source>
        <strain evidence="5">BECK_BZ163</strain>
        <strain evidence="6">BECK_BZ164</strain>
        <strain evidence="4">BECK_BZ165</strain>
    </source>
</reference>